<dbReference type="PATRIC" id="fig|280871.6.peg.5737"/>
<keyword evidence="2" id="KW-1185">Reference proteome</keyword>
<dbReference type="Proteomes" id="UP000032221">
    <property type="component" value="Unassembled WGS sequence"/>
</dbReference>
<comment type="caution">
    <text evidence="1">The sequence shown here is derived from an EMBL/GenBank/DDBJ whole genome shotgun (WGS) entry which is preliminary data.</text>
</comment>
<protein>
    <submittedName>
        <fullName evidence="1">Uncharacterized protein</fullName>
    </submittedName>
</protein>
<evidence type="ECO:0000313" key="2">
    <source>
        <dbReference type="Proteomes" id="UP000032221"/>
    </source>
</evidence>
<dbReference type="EMBL" id="JXST01000062">
    <property type="protein sequence ID" value="KIU13854.1"/>
    <property type="molecule type" value="Genomic_DNA"/>
</dbReference>
<proteinExistence type="predicted"/>
<dbReference type="Pfam" id="PF20120">
    <property type="entry name" value="DUF6510"/>
    <property type="match status" value="1"/>
</dbReference>
<dbReference type="AlphaFoldDB" id="A0A0D1JMQ6"/>
<dbReference type="RefSeq" id="WP_043988184.1">
    <property type="nucleotide sequence ID" value="NZ_JXST01000062.1"/>
</dbReference>
<reference evidence="1 2" key="1">
    <citation type="submission" date="2015-01" db="EMBL/GenBank/DDBJ databases">
        <title>Genome sequence of Mycobacterium llatzerense and Mycobacterium immunogenum recovered from brain abscess.</title>
        <authorList>
            <person name="Greninger A.L."/>
            <person name="Langelier C."/>
            <person name="Cunningham G."/>
            <person name="Chiu C.Y."/>
            <person name="Miller S."/>
        </authorList>
    </citation>
    <scope>NUCLEOTIDE SEQUENCE [LARGE SCALE GENOMIC DNA]</scope>
    <source>
        <strain evidence="1 2">CLUC14</strain>
    </source>
</reference>
<name>A0A0D1JMQ6_9MYCO</name>
<dbReference type="STRING" id="280871.TL10_27655"/>
<gene>
    <name evidence="1" type="ORF">TL10_27655</name>
</gene>
<organism evidence="1 2">
    <name type="scientific">Mycolicibacterium llatzerense</name>
    <dbReference type="NCBI Taxonomy" id="280871"/>
    <lineage>
        <taxon>Bacteria</taxon>
        <taxon>Bacillati</taxon>
        <taxon>Actinomycetota</taxon>
        <taxon>Actinomycetes</taxon>
        <taxon>Mycobacteriales</taxon>
        <taxon>Mycobacteriaceae</taxon>
        <taxon>Mycolicibacterium</taxon>
    </lineage>
</organism>
<evidence type="ECO:0000313" key="1">
    <source>
        <dbReference type="EMBL" id="KIU13854.1"/>
    </source>
</evidence>
<dbReference type="OrthoDB" id="165401at2"/>
<sequence>MTHLDGNALAGLFADTVGIEITAAIGRCGSCHLVFELARANAFVTAIGAVLRCAHCQGVLAVIVQKPQEVLVNLSGLAHIAIARP</sequence>
<accession>A0A0D1JMQ6</accession>
<dbReference type="InterPro" id="IPR045423">
    <property type="entry name" value="DUF6510"/>
</dbReference>